<feature type="domain" description="Heterokaryon incompatibility" evidence="1">
    <location>
        <begin position="218"/>
        <end position="364"/>
    </location>
</feature>
<dbReference type="Pfam" id="PF06985">
    <property type="entry name" value="HET"/>
    <property type="match status" value="1"/>
</dbReference>
<dbReference type="PANTHER" id="PTHR33112">
    <property type="entry name" value="DOMAIN PROTEIN, PUTATIVE-RELATED"/>
    <property type="match status" value="1"/>
</dbReference>
<gene>
    <name evidence="2" type="ORF">PG993_010799</name>
</gene>
<evidence type="ECO:0000313" key="3">
    <source>
        <dbReference type="Proteomes" id="UP001444661"/>
    </source>
</evidence>
<evidence type="ECO:0000313" key="2">
    <source>
        <dbReference type="EMBL" id="KAK8029508.1"/>
    </source>
</evidence>
<dbReference type="EMBL" id="JAQQWK010000010">
    <property type="protein sequence ID" value="KAK8029508.1"/>
    <property type="molecule type" value="Genomic_DNA"/>
</dbReference>
<accession>A0ABR1SCJ6</accession>
<evidence type="ECO:0000259" key="1">
    <source>
        <dbReference type="Pfam" id="PF06985"/>
    </source>
</evidence>
<reference evidence="2 3" key="1">
    <citation type="submission" date="2023-01" db="EMBL/GenBank/DDBJ databases">
        <title>Analysis of 21 Apiospora genomes using comparative genomics revels a genus with tremendous synthesis potential of carbohydrate active enzymes and secondary metabolites.</title>
        <authorList>
            <person name="Sorensen T."/>
        </authorList>
    </citation>
    <scope>NUCLEOTIDE SEQUENCE [LARGE SCALE GENOMIC DNA]</scope>
    <source>
        <strain evidence="2 3">CBS 33761</strain>
    </source>
</reference>
<organism evidence="2 3">
    <name type="scientific">Apiospora rasikravindrae</name>
    <dbReference type="NCBI Taxonomy" id="990691"/>
    <lineage>
        <taxon>Eukaryota</taxon>
        <taxon>Fungi</taxon>
        <taxon>Dikarya</taxon>
        <taxon>Ascomycota</taxon>
        <taxon>Pezizomycotina</taxon>
        <taxon>Sordariomycetes</taxon>
        <taxon>Xylariomycetidae</taxon>
        <taxon>Amphisphaeriales</taxon>
        <taxon>Apiosporaceae</taxon>
        <taxon>Apiospora</taxon>
    </lineage>
</organism>
<comment type="caution">
    <text evidence="2">The sequence shown here is derived from an EMBL/GenBank/DDBJ whole genome shotgun (WGS) entry which is preliminary data.</text>
</comment>
<dbReference type="PANTHER" id="PTHR33112:SF15">
    <property type="entry name" value="HETEROKARYON INCOMPATIBILITY DOMAIN-CONTAINING PROTEIN"/>
    <property type="match status" value="1"/>
</dbReference>
<dbReference type="Proteomes" id="UP001444661">
    <property type="component" value="Unassembled WGS sequence"/>
</dbReference>
<sequence>MLCKSCMAHFILLRPDLVAHILDIKKFAIEAAKKEELDEGLIQSLQKDYERYQTGADSEKTFNPATPCPYNIDDRHEYTLYTGTGTSENQTITSTVFMDDVTYRPAWIRVDVARDGIRVAMLSFHISIQDAASVDSGTSTPLKSPIAVSTDNESGMEFCSRALKTCLAEHEACRADERDPWLLTRLLDLNPRLCPKGAIRVVQTDDLLGPDRANGVQYLTLSHTWGHFNPISLTISNLREMEKGIKFDDLPRRFQDTVQVARRLKIRFIWIDLLCIIQDSPEDWAKESSVMDKVYRYGICNISACNGKDSTASLFAVREPKSGAPIVFTHTYSDCAVRFSIIPDYVDLVRRHARLYSRGWVLQERLLSLRIINFAHFLSWECHTCLETEIYDGSLTRQRLGFPVLPVSERGWGFASDSSMYPTHAARWWRLVQIYTRSQLTRQSDKLIAIAGLAQAFSTVIREPYYAGIWGGADLVLSLLWFSLPTPGVEGIIGTEYREVEWSLSPGGYDRNFVGLLVQQHPKTESPDKSRLFRRVGYVNFSDRLHKNLVSPSLWAKLCDLGNPEMYGQNLVII</sequence>
<protein>
    <recommendedName>
        <fullName evidence="1">Heterokaryon incompatibility domain-containing protein</fullName>
    </recommendedName>
</protein>
<name>A0ABR1SCJ6_9PEZI</name>
<dbReference type="InterPro" id="IPR010730">
    <property type="entry name" value="HET"/>
</dbReference>
<proteinExistence type="predicted"/>
<keyword evidence="3" id="KW-1185">Reference proteome</keyword>